<accession>A0A7K1L3X6</accession>
<sequence>MPDSVIIVTGPPGAGKSTLAARVARSRPKAVHLHTDDFWHYIVSGGIAPYEPESRTQNETVMDVIAGAAFRYAGGDFATIVDGVVGPWMLDHFHERARRSPPVPVHYVVLRPRRDVALARAQARTAPGALVDRHPILTMWDQFADLGELESHVLDTSADDITETERRVREAIASGAFQLTGAG</sequence>
<name>A0A7K1L3X6_9ACTN</name>
<dbReference type="AlphaFoldDB" id="A0A7K1L3X6"/>
<dbReference type="Pfam" id="PF13671">
    <property type="entry name" value="AAA_33"/>
    <property type="match status" value="1"/>
</dbReference>
<dbReference type="SUPFAM" id="SSF52540">
    <property type="entry name" value="P-loop containing nucleoside triphosphate hydrolases"/>
    <property type="match status" value="1"/>
</dbReference>
<dbReference type="EMBL" id="WOFH01000007">
    <property type="protein sequence ID" value="MUN38975.1"/>
    <property type="molecule type" value="Genomic_DNA"/>
</dbReference>
<comment type="caution">
    <text evidence="1">The sequence shown here is derived from an EMBL/GenBank/DDBJ whole genome shotgun (WGS) entry which is preliminary data.</text>
</comment>
<dbReference type="Proteomes" id="UP000432015">
    <property type="component" value="Unassembled WGS sequence"/>
</dbReference>
<reference evidence="1 2" key="1">
    <citation type="submission" date="2019-11" db="EMBL/GenBank/DDBJ databases">
        <authorList>
            <person name="Cao P."/>
        </authorList>
    </citation>
    <scope>NUCLEOTIDE SEQUENCE [LARGE SCALE GENOMIC DNA]</scope>
    <source>
        <strain evidence="1 2">NEAU-AAG5</strain>
    </source>
</reference>
<dbReference type="RefSeq" id="WP_156218167.1">
    <property type="nucleotide sequence ID" value="NZ_WOFH01000007.1"/>
</dbReference>
<evidence type="ECO:0000313" key="2">
    <source>
        <dbReference type="Proteomes" id="UP000432015"/>
    </source>
</evidence>
<protein>
    <submittedName>
        <fullName evidence="1">AAA family ATPase</fullName>
    </submittedName>
</protein>
<evidence type="ECO:0000313" key="1">
    <source>
        <dbReference type="EMBL" id="MUN38975.1"/>
    </source>
</evidence>
<keyword evidence="2" id="KW-1185">Reference proteome</keyword>
<proteinExistence type="predicted"/>
<dbReference type="Gene3D" id="3.40.50.300">
    <property type="entry name" value="P-loop containing nucleotide triphosphate hydrolases"/>
    <property type="match status" value="1"/>
</dbReference>
<gene>
    <name evidence="1" type="ORF">GNZ18_20545</name>
</gene>
<dbReference type="InterPro" id="IPR027417">
    <property type="entry name" value="P-loop_NTPase"/>
</dbReference>
<organism evidence="1 2">
    <name type="scientific">Actinomadura litoris</name>
    <dbReference type="NCBI Taxonomy" id="2678616"/>
    <lineage>
        <taxon>Bacteria</taxon>
        <taxon>Bacillati</taxon>
        <taxon>Actinomycetota</taxon>
        <taxon>Actinomycetes</taxon>
        <taxon>Streptosporangiales</taxon>
        <taxon>Thermomonosporaceae</taxon>
        <taxon>Actinomadura</taxon>
    </lineage>
</organism>